<evidence type="ECO:0000313" key="1">
    <source>
        <dbReference type="EMBL" id="MCS4488407.1"/>
    </source>
</evidence>
<name>A0ABT2F7R1_9STRE</name>
<accession>A0ABT2F7R1</accession>
<dbReference type="EMBL" id="JANUXX010000005">
    <property type="protein sequence ID" value="MCS4488407.1"/>
    <property type="molecule type" value="Genomic_DNA"/>
</dbReference>
<keyword evidence="2" id="KW-1185">Reference proteome</keyword>
<gene>
    <name evidence="1" type="ORF">NXS10_05475</name>
</gene>
<dbReference type="Proteomes" id="UP001206548">
    <property type="component" value="Unassembled WGS sequence"/>
</dbReference>
<sequence length="58" mass="6558">MTTKMGRPIKGDTKRNKHMAIRLTEAEFDKITQLSQKLGLSKADTVVRAVDLLEKSEK</sequence>
<evidence type="ECO:0000313" key="2">
    <source>
        <dbReference type="Proteomes" id="UP001206548"/>
    </source>
</evidence>
<reference evidence="1 2" key="1">
    <citation type="journal article" date="2023" name="Int. J. Syst. Evol. Microbiol.">
        <title>Streptococcus sciuri sp. nov., Staphylococcus marylandisciuri sp. nov. and Staphylococcus americanisciuri sp. nov., isolated from faeces of eastern grey squirrel (Sciurus carolinensis).</title>
        <authorList>
            <person name="Volokhov D.V."/>
            <person name="Zagorodnyaya T.A."/>
            <person name="Furtak V.A."/>
            <person name="Nattanmai G."/>
            <person name="Randall L."/>
            <person name="Jose S."/>
            <person name="Gao Y."/>
            <person name="Eisenberg T."/>
            <person name="Delmonte P."/>
            <person name="Blom J."/>
            <person name="Mitchell K.K."/>
        </authorList>
    </citation>
    <scope>NUCLEOTIDE SEQUENCE [LARGE SCALE GENOMIC DNA]</scope>
    <source>
        <strain evidence="1 2">SQ9-PEA</strain>
    </source>
</reference>
<protein>
    <submittedName>
        <fullName evidence="1">CopG family transcriptional regulator</fullName>
    </submittedName>
</protein>
<organism evidence="1 2">
    <name type="scientific">Streptococcus sciuri</name>
    <dbReference type="NCBI Taxonomy" id="2973939"/>
    <lineage>
        <taxon>Bacteria</taxon>
        <taxon>Bacillati</taxon>
        <taxon>Bacillota</taxon>
        <taxon>Bacilli</taxon>
        <taxon>Lactobacillales</taxon>
        <taxon>Streptococcaceae</taxon>
        <taxon>Streptococcus</taxon>
    </lineage>
</organism>
<proteinExistence type="predicted"/>
<comment type="caution">
    <text evidence="1">The sequence shown here is derived from an EMBL/GenBank/DDBJ whole genome shotgun (WGS) entry which is preliminary data.</text>
</comment>